<evidence type="ECO:0000256" key="5">
    <source>
        <dbReference type="ARBA" id="ARBA00022777"/>
    </source>
</evidence>
<name>A0A8H7SJ50_9FUNG</name>
<reference evidence="13" key="1">
    <citation type="submission" date="2021-01" db="EMBL/GenBank/DDBJ databases">
        <title>Metabolic potential, ecology and presence of endohyphal bacteria is reflected in genomic diversity of Mucoromycotina.</title>
        <authorList>
            <person name="Muszewska A."/>
            <person name="Okrasinska A."/>
            <person name="Steczkiewicz K."/>
            <person name="Drgas O."/>
            <person name="Orlowska M."/>
            <person name="Perlinska-Lenart U."/>
            <person name="Aleksandrzak-Piekarczyk T."/>
            <person name="Szatraj K."/>
            <person name="Zielenkiewicz U."/>
            <person name="Pilsyk S."/>
            <person name="Malc E."/>
            <person name="Mieczkowski P."/>
            <person name="Kruszewska J.S."/>
            <person name="Biernat P."/>
            <person name="Pawlowska J."/>
        </authorList>
    </citation>
    <scope>NUCLEOTIDE SEQUENCE</scope>
    <source>
        <strain evidence="13">WA0000018081</strain>
    </source>
</reference>
<feature type="compositionally biased region" description="Acidic residues" evidence="10">
    <location>
        <begin position="178"/>
        <end position="202"/>
    </location>
</feature>
<evidence type="ECO:0000256" key="1">
    <source>
        <dbReference type="ARBA" id="ARBA00012513"/>
    </source>
</evidence>
<keyword evidence="3" id="KW-0808">Transferase</keyword>
<dbReference type="PANTHER" id="PTHR45637">
    <property type="entry name" value="FLIPPASE KINASE 1-RELATED"/>
    <property type="match status" value="1"/>
</dbReference>
<keyword evidence="5" id="KW-0418">Kinase</keyword>
<feature type="domain" description="SWIM-type" evidence="12">
    <location>
        <begin position="86"/>
        <end position="119"/>
    </location>
</feature>
<dbReference type="EC" id="2.7.11.1" evidence="1"/>
<evidence type="ECO:0000256" key="7">
    <source>
        <dbReference type="ARBA" id="ARBA00047899"/>
    </source>
</evidence>
<accession>A0A8H7SJ50</accession>
<evidence type="ECO:0000256" key="10">
    <source>
        <dbReference type="SAM" id="MobiDB-lite"/>
    </source>
</evidence>
<dbReference type="GO" id="GO:0005524">
    <property type="term" value="F:ATP binding"/>
    <property type="evidence" value="ECO:0007669"/>
    <property type="project" value="UniProtKB-KW"/>
</dbReference>
<feature type="domain" description="Protein kinase" evidence="11">
    <location>
        <begin position="305"/>
        <end position="583"/>
    </location>
</feature>
<dbReference type="SUPFAM" id="SSF56112">
    <property type="entry name" value="Protein kinase-like (PK-like)"/>
    <property type="match status" value="1"/>
</dbReference>
<dbReference type="Gene3D" id="1.10.510.10">
    <property type="entry name" value="Transferase(Phosphotransferase) domain 1"/>
    <property type="match status" value="1"/>
</dbReference>
<evidence type="ECO:0000256" key="3">
    <source>
        <dbReference type="ARBA" id="ARBA00022679"/>
    </source>
</evidence>
<keyword evidence="14" id="KW-1185">Reference proteome</keyword>
<dbReference type="GO" id="GO:0004674">
    <property type="term" value="F:protein serine/threonine kinase activity"/>
    <property type="evidence" value="ECO:0007669"/>
    <property type="project" value="UniProtKB-KW"/>
</dbReference>
<dbReference type="InterPro" id="IPR011009">
    <property type="entry name" value="Kinase-like_dom_sf"/>
</dbReference>
<comment type="catalytic activity">
    <reaction evidence="8">
        <text>L-seryl-[protein] + ATP = O-phospho-L-seryl-[protein] + ADP + H(+)</text>
        <dbReference type="Rhea" id="RHEA:17989"/>
        <dbReference type="Rhea" id="RHEA-COMP:9863"/>
        <dbReference type="Rhea" id="RHEA-COMP:11604"/>
        <dbReference type="ChEBI" id="CHEBI:15378"/>
        <dbReference type="ChEBI" id="CHEBI:29999"/>
        <dbReference type="ChEBI" id="CHEBI:30616"/>
        <dbReference type="ChEBI" id="CHEBI:83421"/>
        <dbReference type="ChEBI" id="CHEBI:456216"/>
        <dbReference type="EC" id="2.7.11.1"/>
    </reaction>
</comment>
<dbReference type="SMART" id="SM00220">
    <property type="entry name" value="S_TKc"/>
    <property type="match status" value="1"/>
</dbReference>
<evidence type="ECO:0000256" key="6">
    <source>
        <dbReference type="ARBA" id="ARBA00022840"/>
    </source>
</evidence>
<sequence>MSVDDSSDTEIQLAKMLGVFKRMEIPSMQDVLSLSEPNDTERLVPFDTETRLKRSSTENICLLSSKMTRYLSSHEFEVRGSTGKIYTVKIGPQLDCSCHDRMMRSTHCKHILYILVHELKLIDLRNKVFTTLYPSEQELTPKQVSKGLSYVQKEAPFLARMRNKTDEKVKAMQKFENYEDGQDDDDYDELEGAQSDQEEEEAEKPVEIEQPAVDENGRILFRKRASTKRDLKSIIDEEKKMSVPSSPAPCYQPDQTRVKLMNKGSSHVLRRVASVPNTTDYFKSNITSSSYSLLKQKVEVGPSDFQKVRLLGKGDVGKVYLVKHKETEKLYALKVLSKKEMIKRNKIKRAVAEQAILSTANHPFIVPLYHSFQSENHLYFCMEFCVGGEFFRALQNRPGRILKEHEAKFYAAEVVAALEYLHLMGIVFRDLKPENFDLSIQSPSASPPTLVRHHSPFSKQPMLDTRSCMNVRTNSFVGTEEYLAPEVIKGSGHSSTVDWWTLGILVYEMICGYTPFKGPTRDDTFEMILSSTVEFPDYTNPYFRGTGLSSPCKSFVRKLLCKNESKRLGARAGASEVKSHSFFKSINFALLRNMKPPIIPSKSHPIRAVHFNRLKESVSFDLNHDGLHTPPADDDEDPFLSFHSVTIHR</sequence>
<evidence type="ECO:0000256" key="4">
    <source>
        <dbReference type="ARBA" id="ARBA00022741"/>
    </source>
</evidence>
<keyword evidence="9" id="KW-0863">Zinc-finger</keyword>
<dbReference type="InterPro" id="IPR007527">
    <property type="entry name" value="Znf_SWIM"/>
</dbReference>
<evidence type="ECO:0000259" key="12">
    <source>
        <dbReference type="PROSITE" id="PS50966"/>
    </source>
</evidence>
<dbReference type="GO" id="GO:0008270">
    <property type="term" value="F:zinc ion binding"/>
    <property type="evidence" value="ECO:0007669"/>
    <property type="project" value="UniProtKB-KW"/>
</dbReference>
<evidence type="ECO:0000256" key="8">
    <source>
        <dbReference type="ARBA" id="ARBA00048679"/>
    </source>
</evidence>
<proteinExistence type="predicted"/>
<evidence type="ECO:0000313" key="13">
    <source>
        <dbReference type="EMBL" id="KAG2230021.1"/>
    </source>
</evidence>
<feature type="region of interest" description="Disordered" evidence="10">
    <location>
        <begin position="176"/>
        <end position="213"/>
    </location>
</feature>
<dbReference type="PROSITE" id="PS50011">
    <property type="entry name" value="PROTEIN_KINASE_DOM"/>
    <property type="match status" value="1"/>
</dbReference>
<evidence type="ECO:0000313" key="14">
    <source>
        <dbReference type="Proteomes" id="UP000613177"/>
    </source>
</evidence>
<gene>
    <name evidence="13" type="ORF">INT48_003067</name>
</gene>
<dbReference type="CDD" id="cd05574">
    <property type="entry name" value="STKc_phototropin_like"/>
    <property type="match status" value="1"/>
</dbReference>
<evidence type="ECO:0000256" key="9">
    <source>
        <dbReference type="PROSITE-ProRule" id="PRU00325"/>
    </source>
</evidence>
<dbReference type="Pfam" id="PF00069">
    <property type="entry name" value="Pkinase"/>
    <property type="match status" value="1"/>
</dbReference>
<dbReference type="AlphaFoldDB" id="A0A8H7SJ50"/>
<keyword evidence="9" id="KW-0479">Metal-binding</keyword>
<keyword evidence="9" id="KW-0862">Zinc</keyword>
<comment type="catalytic activity">
    <reaction evidence="7">
        <text>L-threonyl-[protein] + ATP = O-phospho-L-threonyl-[protein] + ADP + H(+)</text>
        <dbReference type="Rhea" id="RHEA:46608"/>
        <dbReference type="Rhea" id="RHEA-COMP:11060"/>
        <dbReference type="Rhea" id="RHEA-COMP:11605"/>
        <dbReference type="ChEBI" id="CHEBI:15378"/>
        <dbReference type="ChEBI" id="CHEBI:30013"/>
        <dbReference type="ChEBI" id="CHEBI:30616"/>
        <dbReference type="ChEBI" id="CHEBI:61977"/>
        <dbReference type="ChEBI" id="CHEBI:456216"/>
        <dbReference type="EC" id="2.7.11.1"/>
    </reaction>
</comment>
<keyword evidence="4" id="KW-0547">Nucleotide-binding</keyword>
<dbReference type="InterPro" id="IPR000719">
    <property type="entry name" value="Prot_kinase_dom"/>
</dbReference>
<dbReference type="FunFam" id="1.10.510.10:FF:000121">
    <property type="entry name" value="Serine/threonine-protein kinase nrc-2"/>
    <property type="match status" value="1"/>
</dbReference>
<dbReference type="EMBL" id="JAEPRE010000228">
    <property type="protein sequence ID" value="KAG2230021.1"/>
    <property type="molecule type" value="Genomic_DNA"/>
</dbReference>
<evidence type="ECO:0000256" key="2">
    <source>
        <dbReference type="ARBA" id="ARBA00022527"/>
    </source>
</evidence>
<keyword evidence="6" id="KW-0067">ATP-binding</keyword>
<evidence type="ECO:0000259" key="11">
    <source>
        <dbReference type="PROSITE" id="PS50011"/>
    </source>
</evidence>
<protein>
    <recommendedName>
        <fullName evidence="1">non-specific serine/threonine protein kinase</fullName>
        <ecNumber evidence="1">2.7.11.1</ecNumber>
    </recommendedName>
</protein>
<comment type="caution">
    <text evidence="13">The sequence shown here is derived from an EMBL/GenBank/DDBJ whole genome shotgun (WGS) entry which is preliminary data.</text>
</comment>
<organism evidence="13 14">
    <name type="scientific">Thamnidium elegans</name>
    <dbReference type="NCBI Taxonomy" id="101142"/>
    <lineage>
        <taxon>Eukaryota</taxon>
        <taxon>Fungi</taxon>
        <taxon>Fungi incertae sedis</taxon>
        <taxon>Mucoromycota</taxon>
        <taxon>Mucoromycotina</taxon>
        <taxon>Mucoromycetes</taxon>
        <taxon>Mucorales</taxon>
        <taxon>Mucorineae</taxon>
        <taxon>Mucoraceae</taxon>
        <taxon>Thamnidium</taxon>
    </lineage>
</organism>
<dbReference type="FunFam" id="3.30.200.20:FF:001236">
    <property type="entry name" value="AGC/RSK protein kinase"/>
    <property type="match status" value="1"/>
</dbReference>
<dbReference type="PROSITE" id="PS50966">
    <property type="entry name" value="ZF_SWIM"/>
    <property type="match status" value="1"/>
</dbReference>
<dbReference type="Proteomes" id="UP000613177">
    <property type="component" value="Unassembled WGS sequence"/>
</dbReference>
<dbReference type="Gene3D" id="3.30.200.20">
    <property type="entry name" value="Phosphorylase Kinase, domain 1"/>
    <property type="match status" value="1"/>
</dbReference>
<keyword evidence="2" id="KW-0723">Serine/threonine-protein kinase</keyword>